<evidence type="ECO:0000313" key="5">
    <source>
        <dbReference type="EMBL" id="SEF76978.1"/>
    </source>
</evidence>
<keyword evidence="2 5" id="KW-0238">DNA-binding</keyword>
<evidence type="ECO:0000256" key="2">
    <source>
        <dbReference type="ARBA" id="ARBA00023125"/>
    </source>
</evidence>
<name>A0A8G2BW57_9BACT</name>
<dbReference type="PANTHER" id="PTHR43280:SF32">
    <property type="entry name" value="TRANSCRIPTIONAL REGULATORY PROTEIN"/>
    <property type="match status" value="1"/>
</dbReference>
<comment type="caution">
    <text evidence="5">The sequence shown here is derived from an EMBL/GenBank/DDBJ whole genome shotgun (WGS) entry which is preliminary data.</text>
</comment>
<keyword evidence="6" id="KW-1185">Reference proteome</keyword>
<dbReference type="InterPro" id="IPR009057">
    <property type="entry name" value="Homeodomain-like_sf"/>
</dbReference>
<evidence type="ECO:0000259" key="4">
    <source>
        <dbReference type="PROSITE" id="PS01124"/>
    </source>
</evidence>
<sequence length="285" mass="32626">MTGQNMYLELENKDNVECIKGEVYLSDDISDAFPNKYPHKSEATVTCICIKGEITAEINQFPVRAKAPGLLVLLPGQIRELTNVSDDFQGEFIIMTRQFTESISLPEGFSTFMSVRSTPFLPLGERALEAILNHHKMLVGVLRNKDEGLNRKAIVKHLTIALFYGLGYYLHKVNNKKKTRNEIIMEDFLKLVLKYCKQERSLSFYADRLYITTKYLSVAVKNVSGKTAGQWLDDYIILEAKSLIKTTDMTIQQISDELNFPSQSFFGKFFKREVGMSPKQYRDTE</sequence>
<proteinExistence type="predicted"/>
<feature type="domain" description="HTH araC/xylS-type" evidence="4">
    <location>
        <begin position="186"/>
        <end position="284"/>
    </location>
</feature>
<dbReference type="PANTHER" id="PTHR43280">
    <property type="entry name" value="ARAC-FAMILY TRANSCRIPTIONAL REGULATOR"/>
    <property type="match status" value="1"/>
</dbReference>
<dbReference type="SMART" id="SM00342">
    <property type="entry name" value="HTH_ARAC"/>
    <property type="match status" value="1"/>
</dbReference>
<dbReference type="GO" id="GO:0043565">
    <property type="term" value="F:sequence-specific DNA binding"/>
    <property type="evidence" value="ECO:0007669"/>
    <property type="project" value="InterPro"/>
</dbReference>
<dbReference type="PROSITE" id="PS01124">
    <property type="entry name" value="HTH_ARAC_FAMILY_2"/>
    <property type="match status" value="1"/>
</dbReference>
<dbReference type="PRINTS" id="PR00032">
    <property type="entry name" value="HTHARAC"/>
</dbReference>
<dbReference type="EMBL" id="FNVS01000006">
    <property type="protein sequence ID" value="SEF76978.1"/>
    <property type="molecule type" value="Genomic_DNA"/>
</dbReference>
<dbReference type="Gene3D" id="1.10.10.60">
    <property type="entry name" value="Homeodomain-like"/>
    <property type="match status" value="1"/>
</dbReference>
<keyword evidence="1" id="KW-0805">Transcription regulation</keyword>
<keyword evidence="3" id="KW-0804">Transcription</keyword>
<evidence type="ECO:0000313" key="6">
    <source>
        <dbReference type="Proteomes" id="UP000236725"/>
    </source>
</evidence>
<accession>A0A8G2BW57</accession>
<dbReference type="Pfam" id="PF12833">
    <property type="entry name" value="HTH_18"/>
    <property type="match status" value="1"/>
</dbReference>
<dbReference type="SUPFAM" id="SSF46689">
    <property type="entry name" value="Homeodomain-like"/>
    <property type="match status" value="1"/>
</dbReference>
<dbReference type="InterPro" id="IPR018060">
    <property type="entry name" value="HTH_AraC"/>
</dbReference>
<evidence type="ECO:0000256" key="1">
    <source>
        <dbReference type="ARBA" id="ARBA00023015"/>
    </source>
</evidence>
<reference evidence="5 6" key="1">
    <citation type="submission" date="2016-10" db="EMBL/GenBank/DDBJ databases">
        <authorList>
            <person name="Varghese N."/>
            <person name="Submissions S."/>
        </authorList>
    </citation>
    <scope>NUCLEOTIDE SEQUENCE [LARGE SCALE GENOMIC DNA]</scope>
    <source>
        <strain evidence="5 6">DSM 29073</strain>
    </source>
</reference>
<organism evidence="5 6">
    <name type="scientific">Parabacteroides chinchillae</name>
    <dbReference type="NCBI Taxonomy" id="871327"/>
    <lineage>
        <taxon>Bacteria</taxon>
        <taxon>Pseudomonadati</taxon>
        <taxon>Bacteroidota</taxon>
        <taxon>Bacteroidia</taxon>
        <taxon>Bacteroidales</taxon>
        <taxon>Tannerellaceae</taxon>
        <taxon>Parabacteroides</taxon>
    </lineage>
</organism>
<dbReference type="RefSeq" id="WP_103983023.1">
    <property type="nucleotide sequence ID" value="NZ_FNVS01000006.1"/>
</dbReference>
<evidence type="ECO:0000256" key="3">
    <source>
        <dbReference type="ARBA" id="ARBA00023163"/>
    </source>
</evidence>
<gene>
    <name evidence="5" type="ORF">SAMN05444001_106130</name>
</gene>
<protein>
    <submittedName>
        <fullName evidence="5">AraC-type DNA-binding protein</fullName>
    </submittedName>
</protein>
<dbReference type="Proteomes" id="UP000236725">
    <property type="component" value="Unassembled WGS sequence"/>
</dbReference>
<dbReference type="AlphaFoldDB" id="A0A8G2BW57"/>
<dbReference type="InterPro" id="IPR020449">
    <property type="entry name" value="Tscrpt_reg_AraC-type_HTH"/>
</dbReference>
<dbReference type="GO" id="GO:0003700">
    <property type="term" value="F:DNA-binding transcription factor activity"/>
    <property type="evidence" value="ECO:0007669"/>
    <property type="project" value="InterPro"/>
</dbReference>